<dbReference type="OrthoDB" id="297923at2759"/>
<accession>A0A8S3ZN96</accession>
<gene>
    <name evidence="2" type="ORF">CUNI_LOCUS16551</name>
</gene>
<evidence type="ECO:0000256" key="1">
    <source>
        <dbReference type="SAM" id="MobiDB-lite"/>
    </source>
</evidence>
<keyword evidence="3" id="KW-1185">Reference proteome</keyword>
<feature type="non-terminal residue" evidence="2">
    <location>
        <position position="1"/>
    </location>
</feature>
<evidence type="ECO:0000313" key="3">
    <source>
        <dbReference type="Proteomes" id="UP000678393"/>
    </source>
</evidence>
<dbReference type="Proteomes" id="UP000678393">
    <property type="component" value="Unassembled WGS sequence"/>
</dbReference>
<name>A0A8S3ZN96_9EUPU</name>
<feature type="non-terminal residue" evidence="2">
    <location>
        <position position="83"/>
    </location>
</feature>
<organism evidence="2 3">
    <name type="scientific">Candidula unifasciata</name>
    <dbReference type="NCBI Taxonomy" id="100452"/>
    <lineage>
        <taxon>Eukaryota</taxon>
        <taxon>Metazoa</taxon>
        <taxon>Spiralia</taxon>
        <taxon>Lophotrochozoa</taxon>
        <taxon>Mollusca</taxon>
        <taxon>Gastropoda</taxon>
        <taxon>Heterobranchia</taxon>
        <taxon>Euthyneura</taxon>
        <taxon>Panpulmonata</taxon>
        <taxon>Eupulmonata</taxon>
        <taxon>Stylommatophora</taxon>
        <taxon>Helicina</taxon>
        <taxon>Helicoidea</taxon>
        <taxon>Geomitridae</taxon>
        <taxon>Candidula</taxon>
    </lineage>
</organism>
<reference evidence="2" key="1">
    <citation type="submission" date="2021-04" db="EMBL/GenBank/DDBJ databases">
        <authorList>
            <consortium name="Molecular Ecology Group"/>
        </authorList>
    </citation>
    <scope>NUCLEOTIDE SEQUENCE</scope>
</reference>
<dbReference type="AlphaFoldDB" id="A0A8S3ZN96"/>
<evidence type="ECO:0000313" key="2">
    <source>
        <dbReference type="EMBL" id="CAG5130993.1"/>
    </source>
</evidence>
<dbReference type="EMBL" id="CAJHNH020004414">
    <property type="protein sequence ID" value="CAG5130993.1"/>
    <property type="molecule type" value="Genomic_DNA"/>
</dbReference>
<protein>
    <submittedName>
        <fullName evidence="2">Uncharacterized protein</fullName>
    </submittedName>
</protein>
<comment type="caution">
    <text evidence="2">The sequence shown here is derived from an EMBL/GenBank/DDBJ whole genome shotgun (WGS) entry which is preliminary data.</text>
</comment>
<sequence>NMVAASDISVPGTPHPNEDEVQEVMEEDYPDPPTPEPAEFEELEEEEDVIDLRVYSVLGRLYHFNLLQLPPQPRVAGAWTITQ</sequence>
<proteinExistence type="predicted"/>
<feature type="region of interest" description="Disordered" evidence="1">
    <location>
        <begin position="1"/>
        <end position="44"/>
    </location>
</feature>
<feature type="compositionally biased region" description="Acidic residues" evidence="1">
    <location>
        <begin position="19"/>
        <end position="30"/>
    </location>
</feature>